<dbReference type="InterPro" id="IPR005650">
    <property type="entry name" value="BlaI_family"/>
</dbReference>
<comment type="similarity">
    <text evidence="1">Belongs to the BlaI transcriptional regulatory family.</text>
</comment>
<keyword evidence="2" id="KW-0805">Transcription regulation</keyword>
<gene>
    <name evidence="5" type="primary">blaI_1</name>
    <name evidence="5" type="ORF">Poly41_13960</name>
</gene>
<evidence type="ECO:0000256" key="2">
    <source>
        <dbReference type="ARBA" id="ARBA00023015"/>
    </source>
</evidence>
<organism evidence="5 6">
    <name type="scientific">Novipirellula artificiosorum</name>
    <dbReference type="NCBI Taxonomy" id="2528016"/>
    <lineage>
        <taxon>Bacteria</taxon>
        <taxon>Pseudomonadati</taxon>
        <taxon>Planctomycetota</taxon>
        <taxon>Planctomycetia</taxon>
        <taxon>Pirellulales</taxon>
        <taxon>Pirellulaceae</taxon>
        <taxon>Novipirellula</taxon>
    </lineage>
</organism>
<dbReference type="EMBL" id="SJPV01000002">
    <property type="protein sequence ID" value="TWU40563.1"/>
    <property type="molecule type" value="Genomic_DNA"/>
</dbReference>
<sequence length="127" mass="14617">MSQFTAGELEVMQILWEHGELKPAEIQAVFPREIKNPALRSVLVILVDKGHVSRRQVGKAFFYKARTHRNRAFRSMLRELADQFCEGSTRTLLFNLVQSEKLSDDDIAELERLAKDSSPLKEKRSES</sequence>
<dbReference type="GO" id="GO:0045892">
    <property type="term" value="P:negative regulation of DNA-templated transcription"/>
    <property type="evidence" value="ECO:0007669"/>
    <property type="project" value="InterPro"/>
</dbReference>
<dbReference type="Proteomes" id="UP000319143">
    <property type="component" value="Unassembled WGS sequence"/>
</dbReference>
<dbReference type="Gene3D" id="1.10.4040.10">
    <property type="entry name" value="Penicillinase repressor domain"/>
    <property type="match status" value="1"/>
</dbReference>
<dbReference type="SUPFAM" id="SSF46785">
    <property type="entry name" value="Winged helix' DNA-binding domain"/>
    <property type="match status" value="1"/>
</dbReference>
<dbReference type="GO" id="GO:0003677">
    <property type="term" value="F:DNA binding"/>
    <property type="evidence" value="ECO:0007669"/>
    <property type="project" value="UniProtKB-KW"/>
</dbReference>
<evidence type="ECO:0000256" key="1">
    <source>
        <dbReference type="ARBA" id="ARBA00011046"/>
    </source>
</evidence>
<dbReference type="Gene3D" id="1.10.10.10">
    <property type="entry name" value="Winged helix-like DNA-binding domain superfamily/Winged helix DNA-binding domain"/>
    <property type="match status" value="1"/>
</dbReference>
<dbReference type="PIRSF" id="PIRSF019455">
    <property type="entry name" value="CopR_AtkY"/>
    <property type="match status" value="1"/>
</dbReference>
<name>A0A5C6DTC4_9BACT</name>
<dbReference type="Pfam" id="PF03965">
    <property type="entry name" value="Penicillinase_R"/>
    <property type="match status" value="1"/>
</dbReference>
<protein>
    <submittedName>
        <fullName evidence="5">Penicillinase repressor</fullName>
    </submittedName>
</protein>
<dbReference type="InterPro" id="IPR036390">
    <property type="entry name" value="WH_DNA-bd_sf"/>
</dbReference>
<evidence type="ECO:0000313" key="6">
    <source>
        <dbReference type="Proteomes" id="UP000319143"/>
    </source>
</evidence>
<dbReference type="OrthoDB" id="9795583at2"/>
<dbReference type="InterPro" id="IPR036388">
    <property type="entry name" value="WH-like_DNA-bd_sf"/>
</dbReference>
<dbReference type="RefSeq" id="WP_146525155.1">
    <property type="nucleotide sequence ID" value="NZ_SJPV01000002.1"/>
</dbReference>
<evidence type="ECO:0000313" key="5">
    <source>
        <dbReference type="EMBL" id="TWU40563.1"/>
    </source>
</evidence>
<evidence type="ECO:0000256" key="3">
    <source>
        <dbReference type="ARBA" id="ARBA00023125"/>
    </source>
</evidence>
<reference evidence="5 6" key="1">
    <citation type="submission" date="2019-02" db="EMBL/GenBank/DDBJ databases">
        <title>Deep-cultivation of Planctomycetes and their phenomic and genomic characterization uncovers novel biology.</title>
        <authorList>
            <person name="Wiegand S."/>
            <person name="Jogler M."/>
            <person name="Boedeker C."/>
            <person name="Pinto D."/>
            <person name="Vollmers J."/>
            <person name="Rivas-Marin E."/>
            <person name="Kohn T."/>
            <person name="Peeters S.H."/>
            <person name="Heuer A."/>
            <person name="Rast P."/>
            <person name="Oberbeckmann S."/>
            <person name="Bunk B."/>
            <person name="Jeske O."/>
            <person name="Meyerdierks A."/>
            <person name="Storesund J.E."/>
            <person name="Kallscheuer N."/>
            <person name="Luecker S."/>
            <person name="Lage O.M."/>
            <person name="Pohl T."/>
            <person name="Merkel B.J."/>
            <person name="Hornburger P."/>
            <person name="Mueller R.-W."/>
            <person name="Bruemmer F."/>
            <person name="Labrenz M."/>
            <person name="Spormann A.M."/>
            <person name="Op Den Camp H."/>
            <person name="Overmann J."/>
            <person name="Amann R."/>
            <person name="Jetten M.S.M."/>
            <person name="Mascher T."/>
            <person name="Medema M.H."/>
            <person name="Devos D.P."/>
            <person name="Kaster A.-K."/>
            <person name="Ovreas L."/>
            <person name="Rohde M."/>
            <person name="Galperin M.Y."/>
            <person name="Jogler C."/>
        </authorList>
    </citation>
    <scope>NUCLEOTIDE SEQUENCE [LARGE SCALE GENOMIC DNA]</scope>
    <source>
        <strain evidence="5 6">Poly41</strain>
    </source>
</reference>
<evidence type="ECO:0000256" key="4">
    <source>
        <dbReference type="ARBA" id="ARBA00023163"/>
    </source>
</evidence>
<keyword evidence="3" id="KW-0238">DNA-binding</keyword>
<proteinExistence type="inferred from homology"/>
<keyword evidence="6" id="KW-1185">Reference proteome</keyword>
<dbReference type="AlphaFoldDB" id="A0A5C6DTC4"/>
<accession>A0A5C6DTC4</accession>
<keyword evidence="4" id="KW-0804">Transcription</keyword>
<comment type="caution">
    <text evidence="5">The sequence shown here is derived from an EMBL/GenBank/DDBJ whole genome shotgun (WGS) entry which is preliminary data.</text>
</comment>